<name>A0A9D1CRQ7_9FIRM</name>
<feature type="compositionally biased region" description="Basic and acidic residues" evidence="1">
    <location>
        <begin position="144"/>
        <end position="160"/>
    </location>
</feature>
<sequence length="184" mass="19479">MERRSALNDEPFCLDAPALPARRRIAVERYCAGIRPDDVAREAGVTRATLARWLREPACRAYMTRITERAADDASRLIRAGTLEAVRTELDILRGANPSAALAACRDLLDRAGVRGADPEGVRVVLIGCSEGFLAEAEEAGDETDVKGGAEAMKTDEDKAGGSADHPSARAGGDADGEAGTWGK</sequence>
<protein>
    <recommendedName>
        <fullName evidence="4">Homeodomain phBC6A51-type domain-containing protein</fullName>
    </recommendedName>
</protein>
<evidence type="ECO:0000313" key="2">
    <source>
        <dbReference type="EMBL" id="HIQ71749.1"/>
    </source>
</evidence>
<reference evidence="2" key="2">
    <citation type="journal article" date="2021" name="PeerJ">
        <title>Extensive microbial diversity within the chicken gut microbiome revealed by metagenomics and culture.</title>
        <authorList>
            <person name="Gilroy R."/>
            <person name="Ravi A."/>
            <person name="Getino M."/>
            <person name="Pursley I."/>
            <person name="Horton D.L."/>
            <person name="Alikhan N.F."/>
            <person name="Baker D."/>
            <person name="Gharbi K."/>
            <person name="Hall N."/>
            <person name="Watson M."/>
            <person name="Adriaenssens E.M."/>
            <person name="Foster-Nyarko E."/>
            <person name="Jarju S."/>
            <person name="Secka A."/>
            <person name="Antonio M."/>
            <person name="Oren A."/>
            <person name="Chaudhuri R.R."/>
            <person name="La Ragione R."/>
            <person name="Hildebrand F."/>
            <person name="Pallen M.J."/>
        </authorList>
    </citation>
    <scope>NUCLEOTIDE SEQUENCE</scope>
    <source>
        <strain evidence="2">ChiSxjej2B14-6234</strain>
    </source>
</reference>
<gene>
    <name evidence="2" type="ORF">IAB73_06030</name>
</gene>
<proteinExistence type="predicted"/>
<organism evidence="2 3">
    <name type="scientific">Candidatus Onthenecus intestinigallinarum</name>
    <dbReference type="NCBI Taxonomy" id="2840875"/>
    <lineage>
        <taxon>Bacteria</taxon>
        <taxon>Bacillati</taxon>
        <taxon>Bacillota</taxon>
        <taxon>Clostridia</taxon>
        <taxon>Eubacteriales</taxon>
        <taxon>Candidatus Onthenecus</taxon>
    </lineage>
</organism>
<comment type="caution">
    <text evidence="2">The sequence shown here is derived from an EMBL/GenBank/DDBJ whole genome shotgun (WGS) entry which is preliminary data.</text>
</comment>
<evidence type="ECO:0000256" key="1">
    <source>
        <dbReference type="SAM" id="MobiDB-lite"/>
    </source>
</evidence>
<evidence type="ECO:0008006" key="4">
    <source>
        <dbReference type="Google" id="ProtNLM"/>
    </source>
</evidence>
<dbReference type="Proteomes" id="UP000886887">
    <property type="component" value="Unassembled WGS sequence"/>
</dbReference>
<feature type="region of interest" description="Disordered" evidence="1">
    <location>
        <begin position="138"/>
        <end position="184"/>
    </location>
</feature>
<evidence type="ECO:0000313" key="3">
    <source>
        <dbReference type="Proteomes" id="UP000886887"/>
    </source>
</evidence>
<dbReference type="EMBL" id="DVFJ01000017">
    <property type="protein sequence ID" value="HIQ71749.1"/>
    <property type="molecule type" value="Genomic_DNA"/>
</dbReference>
<reference evidence="2" key="1">
    <citation type="submission" date="2020-10" db="EMBL/GenBank/DDBJ databases">
        <authorList>
            <person name="Gilroy R."/>
        </authorList>
    </citation>
    <scope>NUCLEOTIDE SEQUENCE</scope>
    <source>
        <strain evidence="2">ChiSxjej2B14-6234</strain>
    </source>
</reference>
<accession>A0A9D1CRQ7</accession>
<dbReference type="AlphaFoldDB" id="A0A9D1CRQ7"/>